<dbReference type="AlphaFoldDB" id="A0A8J6AYH5"/>
<keyword evidence="3" id="KW-0067">ATP-binding</keyword>
<dbReference type="InterPro" id="IPR000432">
    <property type="entry name" value="DNA_mismatch_repair_MutS_C"/>
</dbReference>
<dbReference type="Pfam" id="PF00488">
    <property type="entry name" value="MutS_V"/>
    <property type="match status" value="1"/>
</dbReference>
<dbReference type="GO" id="GO:0005524">
    <property type="term" value="F:ATP binding"/>
    <property type="evidence" value="ECO:0007669"/>
    <property type="project" value="UniProtKB-KW"/>
</dbReference>
<keyword evidence="5" id="KW-0227">DNA damage</keyword>
<sequence length="798" mass="84580">MDDIDDFMNAQMGNPFDMQQNGAEESNFTLIGESCTPNPNNRSRNLSNAASTSRITPHTLSSVESSVAALTIEKSGFVSICIFFTDRNTVELYHFTDSNTFVHTLGLLSLVMPHEVLVPTNLGAVTLLQGLSEAGLRVVTLQRRLFRAGDTHSYFLAPVDTTDFGDCIGAAGAAIAYLEQTRNVILGQKTLTVTPASIHGRLLLDSHTARALCLTPTKQGQPSVASVIPTRTDDGRRALVRALLQPYTDMETLVQRQDAVAELLSNRDLHYTLQAAIAQYADLNIAQAVARLSVIPKQGINGVLRPVLDALLRVRAALTHTAELAAALAQSTHSALFASMGDFLRSEEASFAQLHSTLDAALTPDLPPRGNALVTLMRETFSIRGGGNGVLDACRAVLTEIVDDIEAHKDAVAADTGLAVGLKFSPQLLFHLSLPRGTKTLPDPLLALPGRRKLIATTDVLDRLNTRVSAALKEISAAMAGAAEELVHAVRQDLPHVMRLIDAVALVDVLLGFATFAATHECCRPTLTSAGPVLAATQLTSPLLPRDGLVGQDVSLDCGHVVWGPHGAGKSVLLQSLGVATVLAHVGCPVPAERCAVRLTDCVLARIGTEDDASATVSSFAAECSSAATALALAETSSTALVLLDEFGRGTSATDGASLAWALVEFLAQAGATPVLATHYPYLRKLAAQPMIQPFVVTPNHAVVKGTPQGANNAWGVEAAAKEGLPAAFIQKAEEVLVVLRQRSSADAAPSAGAVQGEIVRRLRAACWSSLDDAALRVWLRELQAKTFRRKEADSGNK</sequence>
<comment type="similarity">
    <text evidence="1">Belongs to the DNA mismatch repair MutS family.</text>
</comment>
<keyword evidence="5" id="KW-0234">DNA repair</keyword>
<dbReference type="SUPFAM" id="SSF48334">
    <property type="entry name" value="DNA repair protein MutS, domain III"/>
    <property type="match status" value="1"/>
</dbReference>
<keyword evidence="2" id="KW-0547">Nucleotide-binding</keyword>
<name>A0A8J6AYH5_9EUKA</name>
<dbReference type="EMBL" id="JAHDYR010000064">
    <property type="protein sequence ID" value="KAG9390349.1"/>
    <property type="molecule type" value="Genomic_DNA"/>
</dbReference>
<dbReference type="PANTHER" id="PTHR11361:SF34">
    <property type="entry name" value="DNA MISMATCH REPAIR PROTEIN MSH1, MITOCHONDRIAL"/>
    <property type="match status" value="1"/>
</dbReference>
<dbReference type="SUPFAM" id="SSF52540">
    <property type="entry name" value="P-loop containing nucleoside triphosphate hydrolases"/>
    <property type="match status" value="1"/>
</dbReference>
<dbReference type="Gene3D" id="1.10.1420.10">
    <property type="match status" value="2"/>
</dbReference>
<gene>
    <name evidence="8" type="ORF">J8273_7697</name>
</gene>
<reference evidence="8" key="1">
    <citation type="submission" date="2021-05" db="EMBL/GenBank/DDBJ databases">
        <title>A free-living protist that lacks canonical eukaryotic 1 DNA replication and segregation systems.</title>
        <authorList>
            <person name="Salas-Leiva D.E."/>
            <person name="Tromer E.C."/>
            <person name="Curtis B.A."/>
            <person name="Jerlstrom-Hultqvist J."/>
            <person name="Kolisko M."/>
            <person name="Yi Z."/>
            <person name="Salas-Leiva J.S."/>
            <person name="Gallot-Lavallee L."/>
            <person name="Kops G.J.P.L."/>
            <person name="Archibald J.M."/>
            <person name="Simpson A.G.B."/>
            <person name="Roger A.J."/>
        </authorList>
    </citation>
    <scope>NUCLEOTIDE SEQUENCE</scope>
    <source>
        <strain evidence="8">BICM</strain>
    </source>
</reference>
<dbReference type="SUPFAM" id="SSF53150">
    <property type="entry name" value="DNA repair protein MutS, domain II"/>
    <property type="match status" value="1"/>
</dbReference>
<comment type="caution">
    <text evidence="8">The sequence shown here is derived from an EMBL/GenBank/DDBJ whole genome shotgun (WGS) entry which is preliminary data.</text>
</comment>
<evidence type="ECO:0000256" key="1">
    <source>
        <dbReference type="ARBA" id="ARBA00006271"/>
    </source>
</evidence>
<dbReference type="InterPro" id="IPR036187">
    <property type="entry name" value="DNA_mismatch_repair_MutS_sf"/>
</dbReference>
<evidence type="ECO:0000256" key="2">
    <source>
        <dbReference type="ARBA" id="ARBA00022741"/>
    </source>
</evidence>
<dbReference type="Proteomes" id="UP000717585">
    <property type="component" value="Unassembled WGS sequence"/>
</dbReference>
<dbReference type="PANTHER" id="PTHR11361">
    <property type="entry name" value="DNA MISMATCH REPAIR PROTEIN MUTS FAMILY MEMBER"/>
    <property type="match status" value="1"/>
</dbReference>
<protein>
    <submittedName>
        <fullName evidence="8">DNA mismatch repair protein MSH4</fullName>
    </submittedName>
</protein>
<dbReference type="OrthoDB" id="276261at2759"/>
<dbReference type="Gene3D" id="3.40.50.300">
    <property type="entry name" value="P-loop containing nucleotide triphosphate hydrolases"/>
    <property type="match status" value="1"/>
</dbReference>
<dbReference type="GO" id="GO:0030983">
    <property type="term" value="F:mismatched DNA binding"/>
    <property type="evidence" value="ECO:0007669"/>
    <property type="project" value="InterPro"/>
</dbReference>
<dbReference type="InterPro" id="IPR007696">
    <property type="entry name" value="DNA_mismatch_repair_MutS_core"/>
</dbReference>
<dbReference type="Pfam" id="PF05192">
    <property type="entry name" value="MutS_III"/>
    <property type="match status" value="1"/>
</dbReference>
<evidence type="ECO:0000256" key="5">
    <source>
        <dbReference type="ARBA" id="ARBA00023204"/>
    </source>
</evidence>
<dbReference type="GO" id="GO:0140664">
    <property type="term" value="F:ATP-dependent DNA damage sensor activity"/>
    <property type="evidence" value="ECO:0007669"/>
    <property type="project" value="InterPro"/>
</dbReference>
<evidence type="ECO:0000259" key="7">
    <source>
        <dbReference type="PROSITE" id="PS00486"/>
    </source>
</evidence>
<proteinExistence type="inferred from homology"/>
<evidence type="ECO:0000313" key="8">
    <source>
        <dbReference type="EMBL" id="KAG9390349.1"/>
    </source>
</evidence>
<dbReference type="GO" id="GO:0006298">
    <property type="term" value="P:mismatch repair"/>
    <property type="evidence" value="ECO:0007669"/>
    <property type="project" value="InterPro"/>
</dbReference>
<feature type="domain" description="DNA mismatch repair proteins mutS family" evidence="7">
    <location>
        <begin position="640"/>
        <end position="656"/>
    </location>
</feature>
<keyword evidence="9" id="KW-1185">Reference proteome</keyword>
<evidence type="ECO:0000256" key="6">
    <source>
        <dbReference type="SAM" id="MobiDB-lite"/>
    </source>
</evidence>
<keyword evidence="4" id="KW-0238">DNA-binding</keyword>
<dbReference type="SMART" id="SM00534">
    <property type="entry name" value="MUTSac"/>
    <property type="match status" value="1"/>
</dbReference>
<dbReference type="GO" id="GO:0005634">
    <property type="term" value="C:nucleus"/>
    <property type="evidence" value="ECO:0007669"/>
    <property type="project" value="TreeGrafter"/>
</dbReference>
<dbReference type="SMART" id="SM00533">
    <property type="entry name" value="MUTSd"/>
    <property type="match status" value="1"/>
</dbReference>
<evidence type="ECO:0000313" key="9">
    <source>
        <dbReference type="Proteomes" id="UP000717585"/>
    </source>
</evidence>
<evidence type="ECO:0000256" key="4">
    <source>
        <dbReference type="ARBA" id="ARBA00023125"/>
    </source>
</evidence>
<accession>A0A8J6AYH5</accession>
<dbReference type="PROSITE" id="PS00486">
    <property type="entry name" value="DNA_MISMATCH_REPAIR_2"/>
    <property type="match status" value="1"/>
</dbReference>
<organism evidence="8 9">
    <name type="scientific">Carpediemonas membranifera</name>
    <dbReference type="NCBI Taxonomy" id="201153"/>
    <lineage>
        <taxon>Eukaryota</taxon>
        <taxon>Metamonada</taxon>
        <taxon>Carpediemonas-like organisms</taxon>
        <taxon>Carpediemonas</taxon>
    </lineage>
</organism>
<feature type="compositionally biased region" description="Low complexity" evidence="6">
    <location>
        <begin position="36"/>
        <end position="51"/>
    </location>
</feature>
<dbReference type="InterPro" id="IPR027417">
    <property type="entry name" value="P-loop_NTPase"/>
</dbReference>
<evidence type="ECO:0000256" key="3">
    <source>
        <dbReference type="ARBA" id="ARBA00022840"/>
    </source>
</evidence>
<dbReference type="InterPro" id="IPR036678">
    <property type="entry name" value="MutS_con_dom_sf"/>
</dbReference>
<feature type="region of interest" description="Disordered" evidence="6">
    <location>
        <begin position="32"/>
        <end position="51"/>
    </location>
</feature>
<dbReference type="InterPro" id="IPR045076">
    <property type="entry name" value="MutS"/>
</dbReference>